<dbReference type="GO" id="GO:0016586">
    <property type="term" value="C:RSC-type complex"/>
    <property type="evidence" value="ECO:0007669"/>
    <property type="project" value="InterPro"/>
</dbReference>
<evidence type="ECO:0000256" key="7">
    <source>
        <dbReference type="ARBA" id="ARBA00023163"/>
    </source>
</evidence>
<feature type="domain" description="Bromo" evidence="12">
    <location>
        <begin position="27"/>
        <end position="95"/>
    </location>
</feature>
<feature type="compositionally biased region" description="Acidic residues" evidence="11">
    <location>
        <begin position="883"/>
        <end position="893"/>
    </location>
</feature>
<comment type="subcellular location">
    <subcellularLocation>
        <location evidence="1">Nucleus</location>
    </subcellularLocation>
</comment>
<dbReference type="InterPro" id="IPR036427">
    <property type="entry name" value="Bromodomain-like_sf"/>
</dbReference>
<feature type="region of interest" description="Disordered" evidence="11">
    <location>
        <begin position="196"/>
        <end position="237"/>
    </location>
</feature>
<feature type="region of interest" description="Disordered" evidence="11">
    <location>
        <begin position="638"/>
        <end position="664"/>
    </location>
</feature>
<feature type="compositionally biased region" description="Polar residues" evidence="11">
    <location>
        <begin position="206"/>
        <end position="222"/>
    </location>
</feature>
<gene>
    <name evidence="14" type="ORF">C6P45_001257</name>
</gene>
<evidence type="ECO:0000256" key="8">
    <source>
        <dbReference type="ARBA" id="ARBA00023242"/>
    </source>
</evidence>
<dbReference type="InterPro" id="IPR035700">
    <property type="entry name" value="Rsc1/Rsc2_Bromo"/>
</dbReference>
<keyword evidence="7" id="KW-0804">Transcription</keyword>
<feature type="compositionally biased region" description="Low complexity" evidence="11">
    <location>
        <begin position="223"/>
        <end position="237"/>
    </location>
</feature>
<evidence type="ECO:0000313" key="15">
    <source>
        <dbReference type="Proteomes" id="UP000750334"/>
    </source>
</evidence>
<protein>
    <recommendedName>
        <fullName evidence="16">BAH domain-containing protein</fullName>
    </recommendedName>
</protein>
<dbReference type="PROSITE" id="PS50014">
    <property type="entry name" value="BROMODOMAIN_2"/>
    <property type="match status" value="2"/>
</dbReference>
<dbReference type="Pfam" id="PF01426">
    <property type="entry name" value="BAH"/>
    <property type="match status" value="1"/>
</dbReference>
<evidence type="ECO:0000256" key="4">
    <source>
        <dbReference type="ARBA" id="ARBA00022853"/>
    </source>
</evidence>
<dbReference type="InterPro" id="IPR001025">
    <property type="entry name" value="BAH_dom"/>
</dbReference>
<accession>A0A9P6W3S7</accession>
<name>A0A9P6W3S7_MAUEX</name>
<dbReference type="Gene3D" id="2.30.30.490">
    <property type="match status" value="1"/>
</dbReference>
<evidence type="ECO:0000256" key="5">
    <source>
        <dbReference type="ARBA" id="ARBA00023015"/>
    </source>
</evidence>
<feature type="region of interest" description="Disordered" evidence="11">
    <location>
        <begin position="861"/>
        <end position="893"/>
    </location>
</feature>
<keyword evidence="8" id="KW-0539">Nucleus</keyword>
<dbReference type="Pfam" id="PF00439">
    <property type="entry name" value="Bromodomain"/>
    <property type="match status" value="2"/>
</dbReference>
<evidence type="ECO:0000256" key="1">
    <source>
        <dbReference type="ARBA" id="ARBA00004123"/>
    </source>
</evidence>
<keyword evidence="4" id="KW-0156">Chromatin regulator</keyword>
<dbReference type="InterPro" id="IPR037382">
    <property type="entry name" value="Rsc/polybromo"/>
</dbReference>
<comment type="similarity">
    <text evidence="9">Belongs to the RSC1 family.</text>
</comment>
<dbReference type="SMART" id="SM00439">
    <property type="entry name" value="BAH"/>
    <property type="match status" value="1"/>
</dbReference>
<dbReference type="CDD" id="cd04717">
    <property type="entry name" value="BAH_polybromo"/>
    <property type="match status" value="1"/>
</dbReference>
<dbReference type="InterPro" id="IPR001487">
    <property type="entry name" value="Bromodomain"/>
</dbReference>
<dbReference type="CDD" id="cd05521">
    <property type="entry name" value="Bromo_Rsc1_2_I"/>
    <property type="match status" value="1"/>
</dbReference>
<dbReference type="SMART" id="SM00297">
    <property type="entry name" value="BROMO"/>
    <property type="match status" value="2"/>
</dbReference>
<proteinExistence type="inferred from homology"/>
<dbReference type="Proteomes" id="UP000750334">
    <property type="component" value="Unassembled WGS sequence"/>
</dbReference>
<dbReference type="GO" id="GO:0006368">
    <property type="term" value="P:transcription elongation by RNA polymerase II"/>
    <property type="evidence" value="ECO:0007669"/>
    <property type="project" value="TreeGrafter"/>
</dbReference>
<dbReference type="PROSITE" id="PS51038">
    <property type="entry name" value="BAH"/>
    <property type="match status" value="1"/>
</dbReference>
<dbReference type="FunFam" id="2.30.30.490:FF:000016">
    <property type="entry name" value="RSC complex member"/>
    <property type="match status" value="1"/>
</dbReference>
<dbReference type="AlphaFoldDB" id="A0A9P6W3S7"/>
<evidence type="ECO:0000256" key="11">
    <source>
        <dbReference type="SAM" id="MobiDB-lite"/>
    </source>
</evidence>
<evidence type="ECO:0000259" key="13">
    <source>
        <dbReference type="PROSITE" id="PS51038"/>
    </source>
</evidence>
<evidence type="ECO:0000313" key="14">
    <source>
        <dbReference type="EMBL" id="KAG0661827.1"/>
    </source>
</evidence>
<sequence length="922" mass="106956">MVIVIRSELEGLLRSFYKDIFELKEENGLEIYPIFNTLPDRKLYIDYYEQITKPISLNTLKKRIPHYTEAQDFLNDVVQMSWNAKTYNTKESDIHKYAKILDKYLIHTMFPKLQKRYPHVRYPYLGPLPDPDDEAGQISLRDKQKEADEKNGIKPEDLVVNKPAEPEKLKEDIIVPVERPRRNMRTMEERKVTIADANDKDKTYTPPDNNMQLRTNRAPSRTSYESDSNSEISSMYSRSVTPLLPARIASNKPRKTPTSIRRGRPPIIELPYLQRVKNVLKNLKRETDHSKNPLAHMYETVPDEMRTGKFKSVIPNPICLEDMRTKLRLRAYPDFVSFQNDFRSMLSNYRVFYGNDHEVNEFAGRIEKLFVSLCKNELSRPDKYFLSDGVMRYPVDFVEVNNIKYEIGDWVLLKNPNDATKPIVAEIFKLWRTEDGQEWLNACWYFRPEQTVHRVDRLFYKNEVVKTGQYRDNVIEDIVAKCYVIHFTRFQRGDPETKVDGTQFVCEYRYNESDKVFNKIRTWKACLPEEIRDIEEPTIPVNGRKFYKYPSPIAQLLDKNATVNSKIPQPVQGDPAGPPLVGAVYMRPALDRDDLGEYSTSPDCPRYIIRPGDPPEEGKLDIATGTILTDSITTTTFTKPYTLSQPRGSGGNSGKYGSSRSHSTNYPQQIVDTFRRPTLPVANTSLIETSQDPLTAKRLADLQVRRFYTRQQMLLKKKEMINQHVSLAKTDQNSSLQMTKIALIPIEIDHPSSYILPISISKNVNVLQRTDYGNYHRVMQSQNQPISNPSKKRFRGESLWFSGPSIDIAERYVNIGEDSSRLYLNRIFKKAKLDFEETTEITDTRNRVLGKHQQQRVISKYSLDQVEPEEQNGNESSTGNGEEVNEEHEFDDEDRILPGTFVISLRPSCKFIAHKLKQKETI</sequence>
<comment type="caution">
    <text evidence="14">The sequence shown here is derived from an EMBL/GenBank/DDBJ whole genome shotgun (WGS) entry which is preliminary data.</text>
</comment>
<keyword evidence="15" id="KW-1185">Reference proteome</keyword>
<keyword evidence="3" id="KW-0677">Repeat</keyword>
<dbReference type="GO" id="GO:0006338">
    <property type="term" value="P:chromatin remodeling"/>
    <property type="evidence" value="ECO:0007669"/>
    <property type="project" value="InterPro"/>
</dbReference>
<keyword evidence="6 10" id="KW-0103">Bromodomain</keyword>
<evidence type="ECO:0000256" key="6">
    <source>
        <dbReference type="ARBA" id="ARBA00023117"/>
    </source>
</evidence>
<reference evidence="14 15" key="1">
    <citation type="submission" date="2020-11" db="EMBL/GenBank/DDBJ databases">
        <title>Kefir isolates.</title>
        <authorList>
            <person name="Marcisauskas S."/>
            <person name="Kim Y."/>
            <person name="Blasche S."/>
        </authorList>
    </citation>
    <scope>NUCLEOTIDE SEQUENCE [LARGE SCALE GENOMIC DNA]</scope>
    <source>
        <strain evidence="14 15">OG2</strain>
    </source>
</reference>
<dbReference type="SUPFAM" id="SSF47370">
    <property type="entry name" value="Bromodomain"/>
    <property type="match status" value="2"/>
</dbReference>
<evidence type="ECO:0008006" key="16">
    <source>
        <dbReference type="Google" id="ProtNLM"/>
    </source>
</evidence>
<feature type="domain" description="BAH" evidence="13">
    <location>
        <begin position="403"/>
        <end position="521"/>
    </location>
</feature>
<evidence type="ECO:0000256" key="3">
    <source>
        <dbReference type="ARBA" id="ARBA00022737"/>
    </source>
</evidence>
<evidence type="ECO:0000256" key="9">
    <source>
        <dbReference type="ARBA" id="ARBA00061403"/>
    </source>
</evidence>
<evidence type="ECO:0000256" key="10">
    <source>
        <dbReference type="PROSITE-ProRule" id="PRU00035"/>
    </source>
</evidence>
<dbReference type="PANTHER" id="PTHR16062">
    <property type="entry name" value="SWI/SNF-RELATED"/>
    <property type="match status" value="1"/>
</dbReference>
<organism evidence="14 15">
    <name type="scientific">Maudiozyma exigua</name>
    <name type="common">Yeast</name>
    <name type="synonym">Kazachstania exigua</name>
    <dbReference type="NCBI Taxonomy" id="34358"/>
    <lineage>
        <taxon>Eukaryota</taxon>
        <taxon>Fungi</taxon>
        <taxon>Dikarya</taxon>
        <taxon>Ascomycota</taxon>
        <taxon>Saccharomycotina</taxon>
        <taxon>Saccharomycetes</taxon>
        <taxon>Saccharomycetales</taxon>
        <taxon>Saccharomycetaceae</taxon>
        <taxon>Maudiozyma</taxon>
    </lineage>
</organism>
<dbReference type="Gene3D" id="1.20.920.10">
    <property type="entry name" value="Bromodomain-like"/>
    <property type="match status" value="2"/>
</dbReference>
<dbReference type="PANTHER" id="PTHR16062:SF21">
    <property type="entry name" value="CHROMATIN STRUCTURE-REMODELING COMPLEX SUBUNIT RSC1-RELATED"/>
    <property type="match status" value="1"/>
</dbReference>
<feature type="domain" description="Bromo" evidence="12">
    <location>
        <begin position="290"/>
        <end position="360"/>
    </location>
</feature>
<evidence type="ECO:0000256" key="2">
    <source>
        <dbReference type="ARBA" id="ARBA00022553"/>
    </source>
</evidence>
<keyword evidence="2" id="KW-0597">Phosphoprotein</keyword>
<dbReference type="EMBL" id="PUHR01000154">
    <property type="protein sequence ID" value="KAG0661827.1"/>
    <property type="molecule type" value="Genomic_DNA"/>
</dbReference>
<dbReference type="InterPro" id="IPR043151">
    <property type="entry name" value="BAH_sf"/>
</dbReference>
<evidence type="ECO:0000259" key="12">
    <source>
        <dbReference type="PROSITE" id="PS50014"/>
    </source>
</evidence>
<dbReference type="OrthoDB" id="1742084at2759"/>
<keyword evidence="5" id="KW-0805">Transcription regulation</keyword>
<dbReference type="GO" id="GO:0003682">
    <property type="term" value="F:chromatin binding"/>
    <property type="evidence" value="ECO:0007669"/>
    <property type="project" value="InterPro"/>
</dbReference>